<organism evidence="1 2">
    <name type="scientific">Lentinula lateritia</name>
    <dbReference type="NCBI Taxonomy" id="40482"/>
    <lineage>
        <taxon>Eukaryota</taxon>
        <taxon>Fungi</taxon>
        <taxon>Dikarya</taxon>
        <taxon>Basidiomycota</taxon>
        <taxon>Agaricomycotina</taxon>
        <taxon>Agaricomycetes</taxon>
        <taxon>Agaricomycetidae</taxon>
        <taxon>Agaricales</taxon>
        <taxon>Marasmiineae</taxon>
        <taxon>Omphalotaceae</taxon>
        <taxon>Lentinula</taxon>
    </lineage>
</organism>
<dbReference type="EMBL" id="JANVFT010000143">
    <property type="protein sequence ID" value="KAJ4464282.1"/>
    <property type="molecule type" value="Genomic_DNA"/>
</dbReference>
<gene>
    <name evidence="1" type="ORF">C8R41DRAFT_782934</name>
</gene>
<keyword evidence="2" id="KW-1185">Reference proteome</keyword>
<accession>A0ABQ8V0M1</accession>
<evidence type="ECO:0000313" key="2">
    <source>
        <dbReference type="Proteomes" id="UP001150217"/>
    </source>
</evidence>
<name>A0ABQ8V0M1_9AGAR</name>
<evidence type="ECO:0008006" key="3">
    <source>
        <dbReference type="Google" id="ProtNLM"/>
    </source>
</evidence>
<proteinExistence type="predicted"/>
<comment type="caution">
    <text evidence="1">The sequence shown here is derived from an EMBL/GenBank/DDBJ whole genome shotgun (WGS) entry which is preliminary data.</text>
</comment>
<feature type="non-terminal residue" evidence="1">
    <location>
        <position position="1"/>
    </location>
</feature>
<sequence>HRSLAYEMLHNAMIGPVGVGNPFFTAFLHGFRLSCVGGTLDLYDVSYFYGGVEEFVQSSETSVIKDLNDLSFEIKVDLEAVHLNELADVFAEAGPFFEGKIFEDIFNDFLEGTGAPCPQLLHAIRDRFNQQINLAEITSSTFRLKLLCWSTTGAPRIIQEGNPIRVILVEDSDPHYISSTTPNEEHDRYIGSGTCSFKTCTRSCRIPASFLIKLLCSSYDPLSECKDARTAIHHWLLVQMLDAIGCYTTI</sequence>
<evidence type="ECO:0000313" key="1">
    <source>
        <dbReference type="EMBL" id="KAJ4464282.1"/>
    </source>
</evidence>
<reference evidence="1" key="1">
    <citation type="submission" date="2022-08" db="EMBL/GenBank/DDBJ databases">
        <title>A Global Phylogenomic Analysis of the Shiitake Genus Lentinula.</title>
        <authorList>
            <consortium name="DOE Joint Genome Institute"/>
            <person name="Sierra-Patev S."/>
            <person name="Min B."/>
            <person name="Naranjo-Ortiz M."/>
            <person name="Looney B."/>
            <person name="Konkel Z."/>
            <person name="Slot J.C."/>
            <person name="Sakamoto Y."/>
            <person name="Steenwyk J.L."/>
            <person name="Rokas A."/>
            <person name="Carro J."/>
            <person name="Camarero S."/>
            <person name="Ferreira P."/>
            <person name="Molpeceres G."/>
            <person name="Ruiz-Duenas F.J."/>
            <person name="Serrano A."/>
            <person name="Henrissat B."/>
            <person name="Drula E."/>
            <person name="Hughes K.W."/>
            <person name="Mata J.L."/>
            <person name="Ishikawa N.K."/>
            <person name="Vargas-Isla R."/>
            <person name="Ushijima S."/>
            <person name="Smith C.A."/>
            <person name="Ahrendt S."/>
            <person name="Andreopoulos W."/>
            <person name="He G."/>
            <person name="Labutti K."/>
            <person name="Lipzen A."/>
            <person name="Ng V."/>
            <person name="Riley R."/>
            <person name="Sandor L."/>
            <person name="Barry K."/>
            <person name="Martinez A.T."/>
            <person name="Xiao Y."/>
            <person name="Gibbons J.G."/>
            <person name="Terashima K."/>
            <person name="Grigoriev I.V."/>
            <person name="Hibbett D.S."/>
        </authorList>
    </citation>
    <scope>NUCLEOTIDE SEQUENCE</scope>
    <source>
        <strain evidence="1">RHP3577 ss4</strain>
    </source>
</reference>
<dbReference type="Proteomes" id="UP001150217">
    <property type="component" value="Unassembled WGS sequence"/>
</dbReference>
<protein>
    <recommendedName>
        <fullName evidence="3">HECT domain-containing protein</fullName>
    </recommendedName>
</protein>